<evidence type="ECO:0000313" key="3">
    <source>
        <dbReference type="Proteomes" id="UP001056012"/>
    </source>
</evidence>
<feature type="region of interest" description="Disordered" evidence="1">
    <location>
        <begin position="136"/>
        <end position="157"/>
    </location>
</feature>
<dbReference type="EMBL" id="CP089281">
    <property type="protein sequence ID" value="USP82304.1"/>
    <property type="molecule type" value="Genomic_DNA"/>
</dbReference>
<sequence length="235" mass="25689">MESGPNRSAHACDCKNFRYNMSQAIYGSFPSCAADSTPSQTPRAKSPHKASKAPSTPRITVPVDITVCCQETTINSTESDSTTPTWLPYQRILPGGVEKMDNIHQSVCLNLTPPCAKASTADSELWIMPELDDCESGSSSSASSTPSRCSSSSSSPPARQYSFALSDATKAKAKFHLDQLRARLVQADCDAWDFFMARCNDDKRRNEALQHKHQSEERLDEEFDLVVLSAVPASC</sequence>
<feature type="region of interest" description="Disordered" evidence="1">
    <location>
        <begin position="33"/>
        <end position="56"/>
    </location>
</feature>
<dbReference type="VEuPathDB" id="FungiDB:yc1106_09578"/>
<dbReference type="Proteomes" id="UP001056012">
    <property type="component" value="Chromosome 8"/>
</dbReference>
<dbReference type="OrthoDB" id="3763456at2759"/>
<reference evidence="2" key="1">
    <citation type="submission" date="2021-12" db="EMBL/GenBank/DDBJ databases">
        <title>Curvularia clavata genome.</title>
        <authorList>
            <person name="Cao Y."/>
        </authorList>
    </citation>
    <scope>NUCLEOTIDE SEQUENCE</scope>
    <source>
        <strain evidence="2">Yc1106</strain>
    </source>
</reference>
<proteinExistence type="predicted"/>
<evidence type="ECO:0000256" key="1">
    <source>
        <dbReference type="SAM" id="MobiDB-lite"/>
    </source>
</evidence>
<feature type="compositionally biased region" description="Polar residues" evidence="1">
    <location>
        <begin position="34"/>
        <end position="43"/>
    </location>
</feature>
<name>A0A9Q8ZGL0_CURCL</name>
<feature type="compositionally biased region" description="Low complexity" evidence="1">
    <location>
        <begin position="136"/>
        <end position="155"/>
    </location>
</feature>
<gene>
    <name evidence="2" type="ORF">yc1106_09578</name>
</gene>
<organism evidence="2 3">
    <name type="scientific">Curvularia clavata</name>
    <dbReference type="NCBI Taxonomy" id="95742"/>
    <lineage>
        <taxon>Eukaryota</taxon>
        <taxon>Fungi</taxon>
        <taxon>Dikarya</taxon>
        <taxon>Ascomycota</taxon>
        <taxon>Pezizomycotina</taxon>
        <taxon>Dothideomycetes</taxon>
        <taxon>Pleosporomycetidae</taxon>
        <taxon>Pleosporales</taxon>
        <taxon>Pleosporineae</taxon>
        <taxon>Pleosporaceae</taxon>
        <taxon>Curvularia</taxon>
    </lineage>
</organism>
<dbReference type="AlphaFoldDB" id="A0A9Q8ZGL0"/>
<keyword evidence="3" id="KW-1185">Reference proteome</keyword>
<evidence type="ECO:0000313" key="2">
    <source>
        <dbReference type="EMBL" id="USP82304.1"/>
    </source>
</evidence>
<accession>A0A9Q8ZGL0</accession>
<protein>
    <submittedName>
        <fullName evidence="2">Uncharacterized protein</fullName>
    </submittedName>
</protein>